<evidence type="ECO:0000259" key="3">
    <source>
        <dbReference type="PROSITE" id="PS50235"/>
    </source>
</evidence>
<dbReference type="PROSITE" id="PS50030">
    <property type="entry name" value="UBA"/>
    <property type="match status" value="2"/>
</dbReference>
<dbReference type="InterPro" id="IPR038765">
    <property type="entry name" value="Papain-like_cys_pep_sf"/>
</dbReference>
<dbReference type="InterPro" id="IPR052476">
    <property type="entry name" value="UBAC1"/>
</dbReference>
<name>A0A0A9CGG6_ARUDO</name>
<organism evidence="4">
    <name type="scientific">Arundo donax</name>
    <name type="common">Giant reed</name>
    <name type="synonym">Donax arundinaceus</name>
    <dbReference type="NCBI Taxonomy" id="35708"/>
    <lineage>
        <taxon>Eukaryota</taxon>
        <taxon>Viridiplantae</taxon>
        <taxon>Streptophyta</taxon>
        <taxon>Embryophyta</taxon>
        <taxon>Tracheophyta</taxon>
        <taxon>Spermatophyta</taxon>
        <taxon>Magnoliopsida</taxon>
        <taxon>Liliopsida</taxon>
        <taxon>Poales</taxon>
        <taxon>Poaceae</taxon>
        <taxon>PACMAD clade</taxon>
        <taxon>Arundinoideae</taxon>
        <taxon>Arundineae</taxon>
        <taxon>Arundo</taxon>
    </lineage>
</organism>
<dbReference type="EMBL" id="GBRH01223254">
    <property type="protein sequence ID" value="JAD74641.1"/>
    <property type="molecule type" value="Transcribed_RNA"/>
</dbReference>
<dbReference type="Gene3D" id="1.10.8.10">
    <property type="entry name" value="DNA helicase RuvA subunit, C-terminal domain"/>
    <property type="match status" value="2"/>
</dbReference>
<dbReference type="FunFam" id="1.10.8.10:FF:000097">
    <property type="entry name" value="Ubiquitin carboxyl-terminal hydrolase"/>
    <property type="match status" value="1"/>
</dbReference>
<dbReference type="GO" id="GO:0004843">
    <property type="term" value="F:cysteine-type deubiquitinase activity"/>
    <property type="evidence" value="ECO:0007669"/>
    <property type="project" value="InterPro"/>
</dbReference>
<dbReference type="GO" id="GO:0000151">
    <property type="term" value="C:ubiquitin ligase complex"/>
    <property type="evidence" value="ECO:0007669"/>
    <property type="project" value="TreeGrafter"/>
</dbReference>
<dbReference type="Gene3D" id="3.90.70.10">
    <property type="entry name" value="Cysteine proteinases"/>
    <property type="match status" value="1"/>
</dbReference>
<feature type="domain" description="UBA" evidence="2">
    <location>
        <begin position="90"/>
        <end position="130"/>
    </location>
</feature>
<accession>A0A0A9CGG6</accession>
<dbReference type="SUPFAM" id="SSF46934">
    <property type="entry name" value="UBA-like"/>
    <property type="match status" value="1"/>
</dbReference>
<evidence type="ECO:0000313" key="4">
    <source>
        <dbReference type="EMBL" id="JAD74641.1"/>
    </source>
</evidence>
<feature type="region of interest" description="Disordered" evidence="1">
    <location>
        <begin position="1"/>
        <end position="28"/>
    </location>
</feature>
<evidence type="ECO:0000256" key="1">
    <source>
        <dbReference type="SAM" id="MobiDB-lite"/>
    </source>
</evidence>
<feature type="domain" description="UBA" evidence="2">
    <location>
        <begin position="29"/>
        <end position="70"/>
    </location>
</feature>
<dbReference type="FunFam" id="1.10.8.10:FF:000088">
    <property type="entry name" value="Ubiquitin carboxyl-terminal hydrolase"/>
    <property type="match status" value="1"/>
</dbReference>
<dbReference type="InterPro" id="IPR018200">
    <property type="entry name" value="USP_CS"/>
</dbReference>
<protein>
    <submittedName>
        <fullName evidence="4">Uncharacterized protein</fullName>
    </submittedName>
</protein>
<proteinExistence type="predicted"/>
<dbReference type="PANTHER" id="PTHR46738:SF1">
    <property type="entry name" value="UBIQUITIN-ASSOCIATED DOMAIN-CONTAINING PROTEIN 1"/>
    <property type="match status" value="1"/>
</dbReference>
<dbReference type="SMART" id="SM00165">
    <property type="entry name" value="UBA"/>
    <property type="match status" value="2"/>
</dbReference>
<dbReference type="InterPro" id="IPR028889">
    <property type="entry name" value="USP"/>
</dbReference>
<dbReference type="InterPro" id="IPR015940">
    <property type="entry name" value="UBA"/>
</dbReference>
<reference evidence="4" key="1">
    <citation type="submission" date="2014-09" db="EMBL/GenBank/DDBJ databases">
        <authorList>
            <person name="Magalhaes I.L.F."/>
            <person name="Oliveira U."/>
            <person name="Santos F.R."/>
            <person name="Vidigal T.H.D.A."/>
            <person name="Brescovit A.D."/>
            <person name="Santos A.J."/>
        </authorList>
    </citation>
    <scope>NUCLEOTIDE SEQUENCE</scope>
    <source>
        <tissue evidence="4">Shoot tissue taken approximately 20 cm above the soil surface</tissue>
    </source>
</reference>
<dbReference type="PROSITE" id="PS00973">
    <property type="entry name" value="USP_2"/>
    <property type="match status" value="1"/>
</dbReference>
<dbReference type="PANTHER" id="PTHR46738">
    <property type="entry name" value="UBIQUITIN-ASSOCIATED DOMAIN-CONTAINING PROTEIN 1"/>
    <property type="match status" value="1"/>
</dbReference>
<dbReference type="PROSITE" id="PS50235">
    <property type="entry name" value="USP_3"/>
    <property type="match status" value="1"/>
</dbReference>
<sequence length="217" mass="23516">MRSKGVQPGEELLPEGASGDNKAEPAHPVASEDIVSQLASMGFNYLHCQKAAINTSNTGVEEAMNWLLSHMDDPDIDEPISKDARASEQSVDEASVQTLVSFGFQEDVAIKALKASGGNIEKATDWIFSHPEASCSVSAEYSTNHVNADDMDIPDGSGRYKLMAFVSHMGTSTHCGHYVAHVLKDGRWAIFNDSKVAASVDLPKDMGYLYFFQRISG</sequence>
<dbReference type="GO" id="GO:0016579">
    <property type="term" value="P:protein deubiquitination"/>
    <property type="evidence" value="ECO:0007669"/>
    <property type="project" value="InterPro"/>
</dbReference>
<dbReference type="Pfam" id="PF22562">
    <property type="entry name" value="UBA_7"/>
    <property type="match status" value="2"/>
</dbReference>
<evidence type="ECO:0000259" key="2">
    <source>
        <dbReference type="PROSITE" id="PS50030"/>
    </source>
</evidence>
<feature type="domain" description="USP" evidence="3">
    <location>
        <begin position="1"/>
        <end position="215"/>
    </location>
</feature>
<dbReference type="InterPro" id="IPR009060">
    <property type="entry name" value="UBA-like_sf"/>
</dbReference>
<reference evidence="4" key="2">
    <citation type="journal article" date="2015" name="Data Brief">
        <title>Shoot transcriptome of the giant reed, Arundo donax.</title>
        <authorList>
            <person name="Barrero R.A."/>
            <person name="Guerrero F.D."/>
            <person name="Moolhuijzen P."/>
            <person name="Goolsby J.A."/>
            <person name="Tidwell J."/>
            <person name="Bellgard S.E."/>
            <person name="Bellgard M.I."/>
        </authorList>
    </citation>
    <scope>NUCLEOTIDE SEQUENCE</scope>
    <source>
        <tissue evidence="4">Shoot tissue taken approximately 20 cm above the soil surface</tissue>
    </source>
</reference>
<dbReference type="SUPFAM" id="SSF54001">
    <property type="entry name" value="Cysteine proteinases"/>
    <property type="match status" value="1"/>
</dbReference>
<dbReference type="AlphaFoldDB" id="A0A0A9CGG6"/>